<organism evidence="2 3">
    <name type="scientific">Nitzschia inconspicua</name>
    <dbReference type="NCBI Taxonomy" id="303405"/>
    <lineage>
        <taxon>Eukaryota</taxon>
        <taxon>Sar</taxon>
        <taxon>Stramenopiles</taxon>
        <taxon>Ochrophyta</taxon>
        <taxon>Bacillariophyta</taxon>
        <taxon>Bacillariophyceae</taxon>
        <taxon>Bacillariophycidae</taxon>
        <taxon>Bacillariales</taxon>
        <taxon>Bacillariaceae</taxon>
        <taxon>Nitzschia</taxon>
    </lineage>
</organism>
<name>A0A9K3L878_9STRA</name>
<dbReference type="InterPro" id="IPR016071">
    <property type="entry name" value="Staphylococal_nuclease_OB-fold"/>
</dbReference>
<dbReference type="AlphaFoldDB" id="A0A9K3L878"/>
<dbReference type="PANTHER" id="PTHR12302">
    <property type="entry name" value="EBNA2 BINDING PROTEIN P100"/>
    <property type="match status" value="1"/>
</dbReference>
<keyword evidence="3" id="KW-1185">Reference proteome</keyword>
<reference evidence="2" key="2">
    <citation type="submission" date="2021-04" db="EMBL/GenBank/DDBJ databases">
        <authorList>
            <person name="Podell S."/>
        </authorList>
    </citation>
    <scope>NUCLEOTIDE SEQUENCE</scope>
    <source>
        <strain evidence="2">Hildebrandi</strain>
    </source>
</reference>
<proteinExistence type="predicted"/>
<evidence type="ECO:0000259" key="1">
    <source>
        <dbReference type="PROSITE" id="PS50830"/>
    </source>
</evidence>
<reference evidence="2" key="1">
    <citation type="journal article" date="2021" name="Sci. Rep.">
        <title>Diploid genomic architecture of Nitzschia inconspicua, an elite biomass production diatom.</title>
        <authorList>
            <person name="Oliver A."/>
            <person name="Podell S."/>
            <person name="Pinowska A."/>
            <person name="Traller J.C."/>
            <person name="Smith S.R."/>
            <person name="McClure R."/>
            <person name="Beliaev A."/>
            <person name="Bohutskyi P."/>
            <person name="Hill E.A."/>
            <person name="Rabines A."/>
            <person name="Zheng H."/>
            <person name="Allen L.Z."/>
            <person name="Kuo A."/>
            <person name="Grigoriev I.V."/>
            <person name="Allen A.E."/>
            <person name="Hazlebeck D."/>
            <person name="Allen E.E."/>
        </authorList>
    </citation>
    <scope>NUCLEOTIDE SEQUENCE</scope>
    <source>
        <strain evidence="2">Hildebrandi</strain>
    </source>
</reference>
<dbReference type="Pfam" id="PF00565">
    <property type="entry name" value="SNase"/>
    <property type="match status" value="1"/>
</dbReference>
<gene>
    <name evidence="2" type="ORF">IV203_002035</name>
</gene>
<feature type="domain" description="TNase-like" evidence="1">
    <location>
        <begin position="68"/>
        <end position="198"/>
    </location>
</feature>
<dbReference type="Proteomes" id="UP000693970">
    <property type="component" value="Unassembled WGS sequence"/>
</dbReference>
<accession>A0A9K3L878</accession>
<evidence type="ECO:0000313" key="2">
    <source>
        <dbReference type="EMBL" id="KAG7357347.1"/>
    </source>
</evidence>
<dbReference type="PROSITE" id="PS50830">
    <property type="entry name" value="TNASE_3"/>
    <property type="match status" value="1"/>
</dbReference>
<sequence>MGTCLSILTQVLEQHADSSTSDAAPKSASAAAAAATTTTSGSAVVVTAVPSSNKNKTNSPVYDSLPNGAKKFAVRNVYDGDTLTLVDERRVRVIGVDTPEMKPSPQPYAEDAKEYTKTRCNKTDIWLLIDGEDHYGRLLAHIFVEQDAGGYLCISEGLVQQGFAHAYSPNKADKPFNWDKLVSIQSEAMAMKRGIWKNFNDEMVVKTANGSAYHKRSCEHISTVRNLQEMKVSAATVMGLHPCRTCMADA</sequence>
<dbReference type="PANTHER" id="PTHR12302:SF3">
    <property type="entry name" value="SERINE_THREONINE-PROTEIN KINASE 31"/>
    <property type="match status" value="1"/>
</dbReference>
<dbReference type="OrthoDB" id="430293at2759"/>
<evidence type="ECO:0000313" key="3">
    <source>
        <dbReference type="Proteomes" id="UP000693970"/>
    </source>
</evidence>
<dbReference type="GO" id="GO:0005737">
    <property type="term" value="C:cytoplasm"/>
    <property type="evidence" value="ECO:0007669"/>
    <property type="project" value="TreeGrafter"/>
</dbReference>
<protein>
    <submittedName>
        <fullName evidence="2">Nuclease-like protein</fullName>
    </submittedName>
</protein>
<comment type="caution">
    <text evidence="2">The sequence shown here is derived from an EMBL/GenBank/DDBJ whole genome shotgun (WGS) entry which is preliminary data.</text>
</comment>
<dbReference type="EMBL" id="JAGRRH010000015">
    <property type="protein sequence ID" value="KAG7357347.1"/>
    <property type="molecule type" value="Genomic_DNA"/>
</dbReference>
<dbReference type="SMART" id="SM00318">
    <property type="entry name" value="SNc"/>
    <property type="match status" value="1"/>
</dbReference>